<dbReference type="InterPro" id="IPR045061">
    <property type="entry name" value="FtsZ/CetZ"/>
</dbReference>
<evidence type="ECO:0000313" key="5">
    <source>
        <dbReference type="Proteomes" id="UP001291926"/>
    </source>
</evidence>
<dbReference type="Proteomes" id="UP001291926">
    <property type="component" value="Unassembled WGS sequence"/>
</dbReference>
<comment type="caution">
    <text evidence="4">The sequence shown here is derived from an EMBL/GenBank/DDBJ whole genome shotgun (WGS) entry which is preliminary data.</text>
</comment>
<dbReference type="InterPro" id="IPR008280">
    <property type="entry name" value="Tub_FtsZ_C"/>
</dbReference>
<organism evidence="4 5">
    <name type="scientific">Penstemon davidsonii</name>
    <dbReference type="NCBI Taxonomy" id="160366"/>
    <lineage>
        <taxon>Eukaryota</taxon>
        <taxon>Viridiplantae</taxon>
        <taxon>Streptophyta</taxon>
        <taxon>Embryophyta</taxon>
        <taxon>Tracheophyta</taxon>
        <taxon>Spermatophyta</taxon>
        <taxon>Magnoliopsida</taxon>
        <taxon>eudicotyledons</taxon>
        <taxon>Gunneridae</taxon>
        <taxon>Pentapetalae</taxon>
        <taxon>asterids</taxon>
        <taxon>lamiids</taxon>
        <taxon>Lamiales</taxon>
        <taxon>Plantaginaceae</taxon>
        <taxon>Cheloneae</taxon>
        <taxon>Penstemon</taxon>
    </lineage>
</organism>
<evidence type="ECO:0000256" key="2">
    <source>
        <dbReference type="ARBA" id="ARBA00023134"/>
    </source>
</evidence>
<feature type="domain" description="Tubulin/FtsZ 2-layer sandwich" evidence="3">
    <location>
        <begin position="22"/>
        <end position="139"/>
    </location>
</feature>
<evidence type="ECO:0000313" key="4">
    <source>
        <dbReference type="EMBL" id="KAK4478742.1"/>
    </source>
</evidence>
<reference evidence="4 5" key="1">
    <citation type="journal article" date="2023" name="bioRxiv">
        <title>Genome report: Whole genome sequence and annotation of Penstemon davidsonii.</title>
        <authorList>
            <person name="Ostevik K.L."/>
            <person name="Alabady M."/>
            <person name="Zhang M."/>
            <person name="Rausher M.D."/>
        </authorList>
    </citation>
    <scope>NUCLEOTIDE SEQUENCE [LARGE SCALE GENOMIC DNA]</scope>
    <source>
        <strain evidence="4">DNT005</strain>
        <tissue evidence="4">Whole leaf</tissue>
    </source>
</reference>
<dbReference type="PRINTS" id="PR00423">
    <property type="entry name" value="CELLDVISFTSZ"/>
</dbReference>
<dbReference type="InterPro" id="IPR003008">
    <property type="entry name" value="Tubulin_FtsZ_GTPase"/>
</dbReference>
<proteinExistence type="predicted"/>
<dbReference type="InterPro" id="IPR037103">
    <property type="entry name" value="Tubulin/FtsZ-like_C"/>
</dbReference>
<name>A0ABR0CPH0_9LAMI</name>
<evidence type="ECO:0000259" key="3">
    <source>
        <dbReference type="SMART" id="SM00865"/>
    </source>
</evidence>
<dbReference type="InterPro" id="IPR018316">
    <property type="entry name" value="Tubulin/FtsZ_2-layer-sand-dom"/>
</dbReference>
<dbReference type="EMBL" id="JAYDYQ010002687">
    <property type="protein sequence ID" value="KAK4478742.1"/>
    <property type="molecule type" value="Genomic_DNA"/>
</dbReference>
<dbReference type="CDD" id="cd22645">
    <property type="entry name" value="BIC1_CID"/>
    <property type="match status" value="1"/>
</dbReference>
<dbReference type="SMART" id="SM00865">
    <property type="entry name" value="Tubulin_C"/>
    <property type="match status" value="1"/>
</dbReference>
<dbReference type="PANTHER" id="PTHR30314:SF3">
    <property type="entry name" value="MITOCHONDRIAL DIVISION PROTEIN FSZA"/>
    <property type="match status" value="1"/>
</dbReference>
<dbReference type="SUPFAM" id="SSF55307">
    <property type="entry name" value="Tubulin C-terminal domain-like"/>
    <property type="match status" value="1"/>
</dbReference>
<keyword evidence="2" id="KW-0342">GTP-binding</keyword>
<gene>
    <name evidence="4" type="ORF">RD792_014240</name>
</gene>
<dbReference type="InterPro" id="IPR024757">
    <property type="entry name" value="FtsZ_C"/>
</dbReference>
<sequence length="334" mass="36029">MAMTKWVLYTSIYLYIEIPGLVNVDFADVRAIMASAGSSLMGIGTATGKTRARDAALNAIQSPLLDIGIERATGIVWNITGGSDLTLFEVNAAAEVIYDLVDPSVNLIFGAVIDPSISGQVSITLIATGFKRQEENDGRPLQVFASMLHLTQKLSLDLLRTLVDLVEIIAGKSANSGRVPLKKVAESITITMTPQKETGSMKTKRDSAELKTNIIDGNESNSIGNCEESTTVSVSACGDSMGKGASTTVPTKSEGTVEDVISSGRERLKRHRMEVAGRVWIPEMWGQENLLKDWIDCTAFDKSLVKSSIMSARAALVEEGRRPNSTRLRVENSC</sequence>
<keyword evidence="1" id="KW-0547">Nucleotide-binding</keyword>
<accession>A0ABR0CPH0</accession>
<keyword evidence="5" id="KW-1185">Reference proteome</keyword>
<evidence type="ECO:0000256" key="1">
    <source>
        <dbReference type="ARBA" id="ARBA00022741"/>
    </source>
</evidence>
<protein>
    <recommendedName>
        <fullName evidence="3">Tubulin/FtsZ 2-layer sandwich domain-containing protein</fullName>
    </recommendedName>
</protein>
<dbReference type="Pfam" id="PF12327">
    <property type="entry name" value="FtsZ_C"/>
    <property type="match status" value="1"/>
</dbReference>
<dbReference type="Gene3D" id="3.30.1330.20">
    <property type="entry name" value="Tubulin/FtsZ, C-terminal domain"/>
    <property type="match status" value="1"/>
</dbReference>
<dbReference type="PANTHER" id="PTHR30314">
    <property type="entry name" value="CELL DIVISION PROTEIN FTSZ-RELATED"/>
    <property type="match status" value="1"/>
</dbReference>